<proteinExistence type="predicted"/>
<reference evidence="2 3" key="1">
    <citation type="submission" date="2016-11" db="EMBL/GenBank/DDBJ databases">
        <authorList>
            <person name="Manzoor S."/>
        </authorList>
    </citation>
    <scope>NUCLEOTIDE SEQUENCE [LARGE SCALE GENOMIC DNA]</scope>
    <source>
        <strain evidence="2">Clostridium ultunense strain Esp</strain>
    </source>
</reference>
<dbReference type="Proteomes" id="UP000245423">
    <property type="component" value="Chromosome 1"/>
</dbReference>
<keyword evidence="3" id="KW-1185">Reference proteome</keyword>
<name>A0A1M4PKH0_9FIRM</name>
<sequence>MISKGKSRYPNLTSSSGLDNEQKSKIDHIGRKDTEESYVKCKFGNFKCIYCTHGGCSINQK</sequence>
<evidence type="ECO:0000256" key="1">
    <source>
        <dbReference type="SAM" id="MobiDB-lite"/>
    </source>
</evidence>
<organism evidence="2 3">
    <name type="scientific">[Clostridium] ultunense Esp</name>
    <dbReference type="NCBI Taxonomy" id="1288971"/>
    <lineage>
        <taxon>Bacteria</taxon>
        <taxon>Bacillati</taxon>
        <taxon>Bacillota</taxon>
        <taxon>Tissierellia</taxon>
        <taxon>Tissierellales</taxon>
        <taxon>Tepidimicrobiaceae</taxon>
        <taxon>Schnuerera</taxon>
    </lineage>
</organism>
<evidence type="ECO:0000313" key="2">
    <source>
        <dbReference type="EMBL" id="SHD75970.1"/>
    </source>
</evidence>
<feature type="compositionally biased region" description="Polar residues" evidence="1">
    <location>
        <begin position="10"/>
        <end position="19"/>
    </location>
</feature>
<feature type="compositionally biased region" description="Basic and acidic residues" evidence="1">
    <location>
        <begin position="20"/>
        <end position="29"/>
    </location>
</feature>
<feature type="region of interest" description="Disordered" evidence="1">
    <location>
        <begin position="1"/>
        <end position="29"/>
    </location>
</feature>
<evidence type="ECO:0000313" key="3">
    <source>
        <dbReference type="Proteomes" id="UP000245423"/>
    </source>
</evidence>
<dbReference type="AlphaFoldDB" id="A0A1M4PKH0"/>
<accession>A0A1M4PKH0</accession>
<protein>
    <submittedName>
        <fullName evidence="2">Uncharacterized protein</fullName>
    </submittedName>
</protein>
<gene>
    <name evidence="2" type="ORF">CUESP1_0586</name>
</gene>
<dbReference type="EMBL" id="LT669839">
    <property type="protein sequence ID" value="SHD75970.1"/>
    <property type="molecule type" value="Genomic_DNA"/>
</dbReference>